<dbReference type="EMBL" id="VWXX01000001">
    <property type="protein sequence ID" value="KAA6187850.1"/>
    <property type="molecule type" value="Genomic_DNA"/>
</dbReference>
<name>A0A5M8FVK9_9GAMM</name>
<comment type="caution">
    <text evidence="3">The sequence shown here is derived from an EMBL/GenBank/DDBJ whole genome shotgun (WGS) entry which is preliminary data.</text>
</comment>
<dbReference type="OrthoDB" id="6892488at2"/>
<dbReference type="PROSITE" id="PS51688">
    <property type="entry name" value="ICA"/>
    <property type="match status" value="1"/>
</dbReference>
<dbReference type="Proteomes" id="UP000322981">
    <property type="component" value="Unassembled WGS sequence"/>
</dbReference>
<evidence type="ECO:0000313" key="3">
    <source>
        <dbReference type="EMBL" id="KAA6187850.1"/>
    </source>
</evidence>
<organism evidence="3 4">
    <name type="scientific">Thiohalocapsa marina</name>
    <dbReference type="NCBI Taxonomy" id="424902"/>
    <lineage>
        <taxon>Bacteria</taxon>
        <taxon>Pseudomonadati</taxon>
        <taxon>Pseudomonadota</taxon>
        <taxon>Gammaproteobacteria</taxon>
        <taxon>Chromatiales</taxon>
        <taxon>Chromatiaceae</taxon>
        <taxon>Thiohalocapsa</taxon>
    </lineage>
</organism>
<proteinExistence type="predicted"/>
<accession>A0A5M8FVK9</accession>
<dbReference type="Pfam" id="PF13884">
    <property type="entry name" value="Peptidase_S74"/>
    <property type="match status" value="1"/>
</dbReference>
<protein>
    <submittedName>
        <fullName evidence="3">Tail fiber domain-containing protein</fullName>
    </submittedName>
</protein>
<sequence>MYPLEKTLRNATFASILLALSNAPTFAQDALYIDESGSVGIGTDTPQEQLHIVGGTTGELKMRLEQSIDNAWAYSVVAEDGFGKTNVFRISKQGTGGPELEVSAKDDAGGIPTLEVFGSVKASNILFSSSREMKTDFETIDTSKVLDRVASLPITQWRFKSDDSNRVHIGPMAEDFAEVFQLDGPSQSISVADSNGIALAAIQGLVHELKQRDQRIE</sequence>
<dbReference type="AlphaFoldDB" id="A0A5M8FVK9"/>
<evidence type="ECO:0000256" key="1">
    <source>
        <dbReference type="SAM" id="SignalP"/>
    </source>
</evidence>
<dbReference type="InterPro" id="IPR030392">
    <property type="entry name" value="S74_ICA"/>
</dbReference>
<evidence type="ECO:0000259" key="2">
    <source>
        <dbReference type="PROSITE" id="PS51688"/>
    </source>
</evidence>
<feature type="chain" id="PRO_5024367564" evidence="1">
    <location>
        <begin position="28"/>
        <end position="217"/>
    </location>
</feature>
<keyword evidence="1" id="KW-0732">Signal</keyword>
<feature type="signal peptide" evidence="1">
    <location>
        <begin position="1"/>
        <end position="27"/>
    </location>
</feature>
<evidence type="ECO:0000313" key="4">
    <source>
        <dbReference type="Proteomes" id="UP000322981"/>
    </source>
</evidence>
<keyword evidence="4" id="KW-1185">Reference proteome</keyword>
<feature type="domain" description="Peptidase S74" evidence="2">
    <location>
        <begin position="129"/>
        <end position="217"/>
    </location>
</feature>
<reference evidence="3 4" key="1">
    <citation type="submission" date="2019-09" db="EMBL/GenBank/DDBJ databases">
        <title>Whole-genome sequence of the purple sulfur bacterium Thiohalocapsa marina DSM 19078.</title>
        <authorList>
            <person name="Kyndt J.A."/>
            <person name="Meyer T.E."/>
        </authorList>
    </citation>
    <scope>NUCLEOTIDE SEQUENCE [LARGE SCALE GENOMIC DNA]</scope>
    <source>
        <strain evidence="3 4">DSM 19078</strain>
    </source>
</reference>
<gene>
    <name evidence="3" type="ORF">F2Q65_01005</name>
</gene>
<dbReference type="RefSeq" id="WP_150089499.1">
    <property type="nucleotide sequence ID" value="NZ_VWXX01000001.1"/>
</dbReference>